<dbReference type="AlphaFoldDB" id="A0A3D9LEN1"/>
<protein>
    <submittedName>
        <fullName evidence="1">Uncharacterized protein</fullName>
    </submittedName>
</protein>
<accession>A0A3D9LEN1</accession>
<evidence type="ECO:0000313" key="2">
    <source>
        <dbReference type="Proteomes" id="UP000256727"/>
    </source>
</evidence>
<dbReference type="RefSeq" id="WP_170144547.1">
    <property type="nucleotide sequence ID" value="NZ_QREH01000001.1"/>
</dbReference>
<gene>
    <name evidence="1" type="ORF">C8E99_1416</name>
</gene>
<proteinExistence type="predicted"/>
<keyword evidence="2" id="KW-1185">Reference proteome</keyword>
<reference evidence="1 2" key="1">
    <citation type="submission" date="2018-07" db="EMBL/GenBank/DDBJ databases">
        <title>Sequencing the genomes of 1000 actinobacteria strains.</title>
        <authorList>
            <person name="Klenk H.-P."/>
        </authorList>
    </citation>
    <scope>NUCLEOTIDE SEQUENCE [LARGE SCALE GENOMIC DNA]</scope>
    <source>
        <strain evidence="1 2">DSM 14442</strain>
    </source>
</reference>
<name>A0A3D9LEN1_9MICC</name>
<dbReference type="EMBL" id="QREH01000001">
    <property type="protein sequence ID" value="REE03603.1"/>
    <property type="molecule type" value="Genomic_DNA"/>
</dbReference>
<sequence>MEIRLPDDCGNAPRIGIVNDGKVAEVRAYFVEMASEIAVEMAVESAEGTA</sequence>
<evidence type="ECO:0000313" key="1">
    <source>
        <dbReference type="EMBL" id="REE03603.1"/>
    </source>
</evidence>
<organism evidence="1 2">
    <name type="scientific">Citricoccus muralis</name>
    <dbReference type="NCBI Taxonomy" id="169134"/>
    <lineage>
        <taxon>Bacteria</taxon>
        <taxon>Bacillati</taxon>
        <taxon>Actinomycetota</taxon>
        <taxon>Actinomycetes</taxon>
        <taxon>Micrococcales</taxon>
        <taxon>Micrococcaceae</taxon>
        <taxon>Citricoccus</taxon>
    </lineage>
</organism>
<comment type="caution">
    <text evidence="1">The sequence shown here is derived from an EMBL/GenBank/DDBJ whole genome shotgun (WGS) entry which is preliminary data.</text>
</comment>
<dbReference type="Proteomes" id="UP000256727">
    <property type="component" value="Unassembled WGS sequence"/>
</dbReference>